<reference evidence="2 3" key="1">
    <citation type="submission" date="2019-06" db="EMBL/GenBank/DDBJ databases">
        <title>A chromosomal-level reference genome of Carpinus fangiana (Coryloideae, Betulaceae).</title>
        <authorList>
            <person name="Yang X."/>
            <person name="Wang Z."/>
            <person name="Zhang L."/>
            <person name="Hao G."/>
            <person name="Liu J."/>
            <person name="Yang Y."/>
        </authorList>
    </citation>
    <scope>NUCLEOTIDE SEQUENCE [LARGE SCALE GENOMIC DNA]</scope>
    <source>
        <strain evidence="2">Cfa_2016G</strain>
        <tissue evidence="2">Leaf</tissue>
    </source>
</reference>
<feature type="region of interest" description="Disordered" evidence="1">
    <location>
        <begin position="135"/>
        <end position="162"/>
    </location>
</feature>
<feature type="compositionally biased region" description="Polar residues" evidence="1">
    <location>
        <begin position="135"/>
        <end position="149"/>
    </location>
</feature>
<feature type="compositionally biased region" description="Polar residues" evidence="1">
    <location>
        <begin position="292"/>
        <end position="304"/>
    </location>
</feature>
<feature type="region of interest" description="Disordered" evidence="1">
    <location>
        <begin position="250"/>
        <end position="311"/>
    </location>
</feature>
<gene>
    <name evidence="2" type="ORF">FH972_023277</name>
</gene>
<dbReference type="OrthoDB" id="3045089at2759"/>
<protein>
    <submittedName>
        <fullName evidence="2">Uncharacterized protein</fullName>
    </submittedName>
</protein>
<sequence length="1115" mass="125604">MSFQPIGDTAVLVKVAYELYNKGRQIRDAPEDFHDLLSELFTIRNVLWRLHQESAAGAGDPLRTMEHCRVQCTEALQTFKPIVVKYQRLAFSQRGLWLRRVQFVTDRNHIKRCREKLNRCKQDLMLALAVDTRSSVSGAAQQQRHSPNPTAIPEVESPRPQREGSITVLNPRLLTAPNPEDSLPILQRLQRVETLDSNHEGPSPSAVLQPAHTLVNRVRTRSSLDTPEQLDLLRNVTPPFAPRAHRISQDDDSAIGLLPNLPTTPVVPPRSNARPRPHGRLSIPAPDPISDGTPSPLSGPSDSSIRSRHDAESATTYSDYWYLGDVEREYERKNERTISLSESQIASIESRLELDHNFPELQAHLWKHVQALRAQDLSSILLQAVWWNLKSRKCHTTLSAQPSEVPQGRQSWHIEISKEQAFVDLLKSRALVVFAITKDHPNKPSFTEPQWKILQDLASAIRDEFGNQAGKNSNWNEKHLLRKHLDLKEERIQPVEESSAMPNGLDDLDSPVRWITVDKDDGGRGQQEKVILRTFVNAQIGDKSIRRKSSAAPYMLVVWSQTGRSEIKVSIINQAGTVNLCRSMTAEDLEYHDDHARFCEFDLNFPSQDTAIRFNSPEELEDFLARMRRFFKEMEQRDPLQGEFLVFRESVEAFESHAVAAIRQAGNGSSNKPSGKIHTACEISLFEKITNESWKTVRRLVISSPPDTSTPWCISFWLPLCVQVHVEDRDLELAWSDCSHLQKTDDGNFNPRWSYVFGDTPNNVMNLTFESRAVADEASKYLLQPFETPFKIPYFEYQCGFASGVAPDNGQETHVFKLTDMDDTQEYFAILAVEKRPHARTISSAYFLYRDLDIVFESSPGSSEADFVPRRVRFPELSAAHYISTITDLPYLPKDDTPAAEFKDVVEVTKDASFAFKDKQDIARFIAALIGWELVHCCVADEFTLGGRVSSKKQHNVVIGLWSRIVPGQSAAELRLTARASNGHSASSPRWTTVSIADAEDCVPNYSSTKLVIKGVDVQQGDLIDGSTLEAVERRTGKPHVRREGRLTIHFKNRHSVRDFDNGLSALLRSKTGDWDGFGVARPGGMNALGLARMGTSTTSGSSEALEMTRYGSHM</sequence>
<organism evidence="2 3">
    <name type="scientific">Carpinus fangiana</name>
    <dbReference type="NCBI Taxonomy" id="176857"/>
    <lineage>
        <taxon>Eukaryota</taxon>
        <taxon>Viridiplantae</taxon>
        <taxon>Streptophyta</taxon>
        <taxon>Embryophyta</taxon>
        <taxon>Tracheophyta</taxon>
        <taxon>Spermatophyta</taxon>
        <taxon>Magnoliopsida</taxon>
        <taxon>eudicotyledons</taxon>
        <taxon>Gunneridae</taxon>
        <taxon>Pentapetalae</taxon>
        <taxon>rosids</taxon>
        <taxon>fabids</taxon>
        <taxon>Fagales</taxon>
        <taxon>Betulaceae</taxon>
        <taxon>Carpinus</taxon>
    </lineage>
</organism>
<feature type="region of interest" description="Disordered" evidence="1">
    <location>
        <begin position="1095"/>
        <end position="1115"/>
    </location>
</feature>
<evidence type="ECO:0000313" key="2">
    <source>
        <dbReference type="EMBL" id="KAB8346233.1"/>
    </source>
</evidence>
<proteinExistence type="predicted"/>
<accession>A0A5N6KV76</accession>
<dbReference type="AlphaFoldDB" id="A0A5N6KV76"/>
<comment type="caution">
    <text evidence="2">The sequence shown here is derived from an EMBL/GenBank/DDBJ whole genome shotgun (WGS) entry which is preliminary data.</text>
</comment>
<dbReference type="EMBL" id="VIBQ01000013">
    <property type="protein sequence ID" value="KAB8346233.1"/>
    <property type="molecule type" value="Genomic_DNA"/>
</dbReference>
<name>A0A5N6KV76_9ROSI</name>
<keyword evidence="3" id="KW-1185">Reference proteome</keyword>
<evidence type="ECO:0000313" key="3">
    <source>
        <dbReference type="Proteomes" id="UP000327013"/>
    </source>
</evidence>
<evidence type="ECO:0000256" key="1">
    <source>
        <dbReference type="SAM" id="MobiDB-lite"/>
    </source>
</evidence>
<dbReference type="Proteomes" id="UP000327013">
    <property type="component" value="Unassembled WGS sequence"/>
</dbReference>